<organism evidence="3 4">
    <name type="scientific">Perkinsus olseni</name>
    <name type="common">Perkinsus atlanticus</name>
    <dbReference type="NCBI Taxonomy" id="32597"/>
    <lineage>
        <taxon>Eukaryota</taxon>
        <taxon>Sar</taxon>
        <taxon>Alveolata</taxon>
        <taxon>Perkinsozoa</taxon>
        <taxon>Perkinsea</taxon>
        <taxon>Perkinsida</taxon>
        <taxon>Perkinsidae</taxon>
        <taxon>Perkinsus</taxon>
    </lineage>
</organism>
<dbReference type="InterPro" id="IPR036291">
    <property type="entry name" value="NAD(P)-bd_dom_sf"/>
</dbReference>
<keyword evidence="4" id="KW-1185">Reference proteome</keyword>
<sequence>MSAKRPVDIALFGATGFTGSLIAAYLAYNYPTLNITLVGRDKTRLSALASRYHNANFDVCTIPSMDDQQAVQNIVARAKVVISAAGPFIKIGESAVECGLIGLVGATAKTTPRGTARGAVDLFLLRIHSAILRIA</sequence>
<proteinExistence type="predicted"/>
<dbReference type="Pfam" id="PF03435">
    <property type="entry name" value="Sacchrp_dh_NADP"/>
    <property type="match status" value="1"/>
</dbReference>
<evidence type="ECO:0000313" key="3">
    <source>
        <dbReference type="EMBL" id="KAF4752943.1"/>
    </source>
</evidence>
<accession>A0A7J6U5V9</accession>
<dbReference type="SUPFAM" id="SSF51735">
    <property type="entry name" value="NAD(P)-binding Rossmann-fold domains"/>
    <property type="match status" value="1"/>
</dbReference>
<dbReference type="PANTHER" id="PTHR43781">
    <property type="entry name" value="SACCHAROPINE DEHYDROGENASE"/>
    <property type="match status" value="1"/>
</dbReference>
<dbReference type="EMBL" id="JABANO010005756">
    <property type="protein sequence ID" value="KAF4752943.1"/>
    <property type="molecule type" value="Genomic_DNA"/>
</dbReference>
<keyword evidence="1" id="KW-1133">Transmembrane helix</keyword>
<dbReference type="Gene3D" id="3.40.50.720">
    <property type="entry name" value="NAD(P)-binding Rossmann-like Domain"/>
    <property type="match status" value="1"/>
</dbReference>
<dbReference type="AlphaFoldDB" id="A0A7J6U5V9"/>
<evidence type="ECO:0000259" key="2">
    <source>
        <dbReference type="Pfam" id="PF03435"/>
    </source>
</evidence>
<name>A0A7J6U5V9_PEROL</name>
<comment type="caution">
    <text evidence="3">The sequence shown here is derived from an EMBL/GenBank/DDBJ whole genome shotgun (WGS) entry which is preliminary data.</text>
</comment>
<dbReference type="InterPro" id="IPR005097">
    <property type="entry name" value="Sacchrp_dh_NADP-bd"/>
</dbReference>
<keyword evidence="1" id="KW-0812">Transmembrane</keyword>
<reference evidence="3 4" key="1">
    <citation type="submission" date="2020-04" db="EMBL/GenBank/DDBJ databases">
        <title>Perkinsus olseni comparative genomics.</title>
        <authorList>
            <person name="Bogema D.R."/>
        </authorList>
    </citation>
    <scope>NUCLEOTIDE SEQUENCE [LARGE SCALE GENOMIC DNA]</scope>
    <source>
        <strain evidence="3 4">ATCC PRA-207</strain>
    </source>
</reference>
<protein>
    <recommendedName>
        <fullName evidence="2">Saccharopine dehydrogenase NADP binding domain-containing protein</fullName>
    </recommendedName>
</protein>
<keyword evidence="1" id="KW-0472">Membrane</keyword>
<dbReference type="Proteomes" id="UP000553632">
    <property type="component" value="Unassembled WGS sequence"/>
</dbReference>
<feature type="domain" description="Saccharopine dehydrogenase NADP binding" evidence="2">
    <location>
        <begin position="9"/>
        <end position="88"/>
    </location>
</feature>
<dbReference type="PANTHER" id="PTHR43781:SF1">
    <property type="entry name" value="SACCHAROPINE DEHYDROGENASE"/>
    <property type="match status" value="1"/>
</dbReference>
<feature type="transmembrane region" description="Helical" evidence="1">
    <location>
        <begin position="7"/>
        <end position="28"/>
    </location>
</feature>
<evidence type="ECO:0000313" key="4">
    <source>
        <dbReference type="Proteomes" id="UP000553632"/>
    </source>
</evidence>
<evidence type="ECO:0000256" key="1">
    <source>
        <dbReference type="SAM" id="Phobius"/>
    </source>
</evidence>
<gene>
    <name evidence="3" type="ORF">FOZ63_029086</name>
</gene>